<dbReference type="EMBL" id="BMHH01000005">
    <property type="protein sequence ID" value="GGA88717.1"/>
    <property type="molecule type" value="Genomic_DNA"/>
</dbReference>
<dbReference type="GO" id="GO:0016301">
    <property type="term" value="F:kinase activity"/>
    <property type="evidence" value="ECO:0007669"/>
    <property type="project" value="UniProtKB-KW"/>
</dbReference>
<dbReference type="PANTHER" id="PTHR18964:SF149">
    <property type="entry name" value="BIFUNCTIONAL UDP-N-ACETYLGLUCOSAMINE 2-EPIMERASE_N-ACETYLMANNOSAMINE KINASE"/>
    <property type="match status" value="1"/>
</dbReference>
<comment type="similarity">
    <text evidence="1">Belongs to the ROK (NagC/XylR) family.</text>
</comment>
<keyword evidence="2" id="KW-1133">Transmembrane helix</keyword>
<comment type="caution">
    <text evidence="4">The sequence shown here is derived from an EMBL/GenBank/DDBJ whole genome shotgun (WGS) entry which is preliminary data.</text>
</comment>
<dbReference type="InterPro" id="IPR036390">
    <property type="entry name" value="WH_DNA-bd_sf"/>
</dbReference>
<keyword evidence="2" id="KW-0472">Membrane</keyword>
<keyword evidence="4" id="KW-0808">Transferase</keyword>
<reference evidence="4" key="1">
    <citation type="journal article" date="2014" name="Int. J. Syst. Evol. Microbiol.">
        <title>Complete genome sequence of Corynebacterium casei LMG S-19264T (=DSM 44701T), isolated from a smear-ripened cheese.</title>
        <authorList>
            <consortium name="US DOE Joint Genome Institute (JGI-PGF)"/>
            <person name="Walter F."/>
            <person name="Albersmeier A."/>
            <person name="Kalinowski J."/>
            <person name="Ruckert C."/>
        </authorList>
    </citation>
    <scope>NUCLEOTIDE SEQUENCE</scope>
    <source>
        <strain evidence="4">CGMCC 1.15082</strain>
    </source>
</reference>
<dbReference type="PANTHER" id="PTHR18964">
    <property type="entry name" value="ROK (REPRESSOR, ORF, KINASE) FAMILY"/>
    <property type="match status" value="1"/>
</dbReference>
<feature type="domain" description="HTH marR-type" evidence="3">
    <location>
        <begin position="46"/>
        <end position="90"/>
    </location>
</feature>
<organism evidence="4 5">
    <name type="scientific">Brucella endophytica</name>
    <dbReference type="NCBI Taxonomy" id="1963359"/>
    <lineage>
        <taxon>Bacteria</taxon>
        <taxon>Pseudomonadati</taxon>
        <taxon>Pseudomonadota</taxon>
        <taxon>Alphaproteobacteria</taxon>
        <taxon>Hyphomicrobiales</taxon>
        <taxon>Brucellaceae</taxon>
        <taxon>Brucella/Ochrobactrum group</taxon>
        <taxon>Brucella</taxon>
    </lineage>
</organism>
<dbReference type="InterPro" id="IPR036388">
    <property type="entry name" value="WH-like_DNA-bd_sf"/>
</dbReference>
<dbReference type="AlphaFoldDB" id="A0A916S8M8"/>
<dbReference type="Pfam" id="PF00480">
    <property type="entry name" value="ROK"/>
    <property type="match status" value="1"/>
</dbReference>
<dbReference type="Gene3D" id="3.30.420.40">
    <property type="match status" value="2"/>
</dbReference>
<dbReference type="Pfam" id="PF12802">
    <property type="entry name" value="MarR_2"/>
    <property type="match status" value="1"/>
</dbReference>
<name>A0A916S8M8_9HYPH</name>
<dbReference type="SUPFAM" id="SSF46785">
    <property type="entry name" value="Winged helix' DNA-binding domain"/>
    <property type="match status" value="1"/>
</dbReference>
<dbReference type="InterPro" id="IPR000600">
    <property type="entry name" value="ROK"/>
</dbReference>
<keyword evidence="5" id="KW-1185">Reference proteome</keyword>
<evidence type="ECO:0000313" key="4">
    <source>
        <dbReference type="EMBL" id="GGA88717.1"/>
    </source>
</evidence>
<dbReference type="SUPFAM" id="SSF53067">
    <property type="entry name" value="Actin-like ATPase domain"/>
    <property type="match status" value="1"/>
</dbReference>
<evidence type="ECO:0000313" key="5">
    <source>
        <dbReference type="Proteomes" id="UP000646478"/>
    </source>
</evidence>
<accession>A0A916S8M8</accession>
<evidence type="ECO:0000259" key="3">
    <source>
        <dbReference type="Pfam" id="PF12802"/>
    </source>
</evidence>
<sequence length="421" mass="45833">MVDRPKADSVGEERSRLFQPEYAVDPGPAIGRGSNQSGVRAYNERLVLSLVRRHGALPRAEIARLTGLSAQTVSVIIRGLEEDGLLTRGERVRGRVGQPSTPMRLAEEGVFSFGLKIGRRSAELILMDFVGNIRMRLHQTYRWPVPDAIRAFTLDGISHFSASLDIAQRRRIAGLGVAVPFELWNWVEEVGAPQEDLEAWRNADLIRDFTAHLPFPVFMQNDATAACGAELTFGRGPDFTDFIYFFIGSFIGGGVVLGNALYAGRSGNAGAVGSMPVPTFDGKPRQLIDAASIFVLERMLQDKGIDTSALWLSPENWEDFGAPVDDWIALTARNLAHAIVAAASIIDFSAAIIDGWLPASVRRRIVDATRQDIAGLDLQGINAPQTVEGKVGVHAKAVGGASLPLFNRYLFDQSVLFKVAP</sequence>
<dbReference type="Gene3D" id="1.10.10.10">
    <property type="entry name" value="Winged helix-like DNA-binding domain superfamily/Winged helix DNA-binding domain"/>
    <property type="match status" value="1"/>
</dbReference>
<dbReference type="GO" id="GO:0003700">
    <property type="term" value="F:DNA-binding transcription factor activity"/>
    <property type="evidence" value="ECO:0007669"/>
    <property type="project" value="InterPro"/>
</dbReference>
<evidence type="ECO:0000256" key="1">
    <source>
        <dbReference type="ARBA" id="ARBA00006479"/>
    </source>
</evidence>
<dbReference type="InterPro" id="IPR043129">
    <property type="entry name" value="ATPase_NBD"/>
</dbReference>
<keyword evidence="2" id="KW-0812">Transmembrane</keyword>
<protein>
    <submittedName>
        <fullName evidence="4">Sugar kinase</fullName>
    </submittedName>
</protein>
<dbReference type="InterPro" id="IPR000835">
    <property type="entry name" value="HTH_MarR-typ"/>
</dbReference>
<reference evidence="4" key="2">
    <citation type="submission" date="2020-09" db="EMBL/GenBank/DDBJ databases">
        <authorList>
            <person name="Sun Q."/>
            <person name="Zhou Y."/>
        </authorList>
    </citation>
    <scope>NUCLEOTIDE SEQUENCE</scope>
    <source>
        <strain evidence="4">CGMCC 1.15082</strain>
    </source>
</reference>
<keyword evidence="4" id="KW-0418">Kinase</keyword>
<dbReference type="Proteomes" id="UP000646478">
    <property type="component" value="Unassembled WGS sequence"/>
</dbReference>
<feature type="transmembrane region" description="Helical" evidence="2">
    <location>
        <begin position="242"/>
        <end position="262"/>
    </location>
</feature>
<proteinExistence type="inferred from homology"/>
<evidence type="ECO:0000256" key="2">
    <source>
        <dbReference type="SAM" id="Phobius"/>
    </source>
</evidence>
<gene>
    <name evidence="4" type="primary">frcR</name>
    <name evidence="4" type="ORF">GCM10011491_15660</name>
</gene>